<dbReference type="Proteomes" id="UP000781932">
    <property type="component" value="Unassembled WGS sequence"/>
</dbReference>
<comment type="caution">
    <text evidence="5">The sequence shown here is derived from an EMBL/GenBank/DDBJ whole genome shotgun (WGS) entry which is preliminary data.</text>
</comment>
<dbReference type="Pfam" id="PF05199">
    <property type="entry name" value="GMC_oxred_C"/>
    <property type="match status" value="1"/>
</dbReference>
<evidence type="ECO:0000313" key="6">
    <source>
        <dbReference type="Proteomes" id="UP000781932"/>
    </source>
</evidence>
<feature type="domain" description="Glucose-methanol-choline oxidoreductase C-terminal" evidence="4">
    <location>
        <begin position="430"/>
        <end position="576"/>
    </location>
</feature>
<dbReference type="EMBL" id="JAATWM020000004">
    <property type="protein sequence ID" value="KAF9880529.1"/>
    <property type="molecule type" value="Genomic_DNA"/>
</dbReference>
<organism evidence="5 6">
    <name type="scientific">Colletotrichum karsti</name>
    <dbReference type="NCBI Taxonomy" id="1095194"/>
    <lineage>
        <taxon>Eukaryota</taxon>
        <taxon>Fungi</taxon>
        <taxon>Dikarya</taxon>
        <taxon>Ascomycota</taxon>
        <taxon>Pezizomycotina</taxon>
        <taxon>Sordariomycetes</taxon>
        <taxon>Hypocreomycetidae</taxon>
        <taxon>Glomerellales</taxon>
        <taxon>Glomerellaceae</taxon>
        <taxon>Colletotrichum</taxon>
        <taxon>Colletotrichum boninense species complex</taxon>
    </lineage>
</organism>
<evidence type="ECO:0000256" key="1">
    <source>
        <dbReference type="ARBA" id="ARBA00010790"/>
    </source>
</evidence>
<dbReference type="SUPFAM" id="SSF51905">
    <property type="entry name" value="FAD/NAD(P)-binding domain"/>
    <property type="match status" value="1"/>
</dbReference>
<dbReference type="Gene3D" id="3.30.560.10">
    <property type="entry name" value="Glucose Oxidase, domain 3"/>
    <property type="match status" value="1"/>
</dbReference>
<evidence type="ECO:0000256" key="2">
    <source>
        <dbReference type="PIRSR" id="PIRSR000137-1"/>
    </source>
</evidence>
<evidence type="ECO:0000259" key="3">
    <source>
        <dbReference type="Pfam" id="PF00732"/>
    </source>
</evidence>
<accession>A0A9P6LLK7</accession>
<reference evidence="5" key="1">
    <citation type="submission" date="2020-03" db="EMBL/GenBank/DDBJ databases">
        <authorList>
            <person name="He L."/>
        </authorList>
    </citation>
    <scope>NUCLEOTIDE SEQUENCE</scope>
    <source>
        <strain evidence="5">CkLH20</strain>
    </source>
</reference>
<dbReference type="Gene3D" id="3.50.50.60">
    <property type="entry name" value="FAD/NAD(P)-binding domain"/>
    <property type="match status" value="1"/>
</dbReference>
<feature type="active site" description="Proton acceptor" evidence="2">
    <location>
        <position position="524"/>
    </location>
</feature>
<dbReference type="SUPFAM" id="SSF54373">
    <property type="entry name" value="FAD-linked reductases, C-terminal domain"/>
    <property type="match status" value="1"/>
</dbReference>
<feature type="domain" description="Glucose-methanol-choline oxidoreductase N-terminal" evidence="3">
    <location>
        <begin position="22"/>
        <end position="324"/>
    </location>
</feature>
<dbReference type="PANTHER" id="PTHR11552">
    <property type="entry name" value="GLUCOSE-METHANOL-CHOLINE GMC OXIDOREDUCTASE"/>
    <property type="match status" value="1"/>
</dbReference>
<dbReference type="GeneID" id="62157364"/>
<dbReference type="AlphaFoldDB" id="A0A9P6LLK7"/>
<dbReference type="Pfam" id="PF00732">
    <property type="entry name" value="GMC_oxred_N"/>
    <property type="match status" value="1"/>
</dbReference>
<keyword evidence="6" id="KW-1185">Reference proteome</keyword>
<dbReference type="GO" id="GO:0050660">
    <property type="term" value="F:flavin adenine dinucleotide binding"/>
    <property type="evidence" value="ECO:0007669"/>
    <property type="project" value="InterPro"/>
</dbReference>
<dbReference type="RefSeq" id="XP_038749990.1">
    <property type="nucleotide sequence ID" value="XM_038884290.1"/>
</dbReference>
<evidence type="ECO:0000313" key="5">
    <source>
        <dbReference type="EMBL" id="KAF9880529.1"/>
    </source>
</evidence>
<dbReference type="OrthoDB" id="269227at2759"/>
<dbReference type="InterPro" id="IPR012132">
    <property type="entry name" value="GMC_OxRdtase"/>
</dbReference>
<proteinExistence type="inferred from homology"/>
<dbReference type="GO" id="GO:0016614">
    <property type="term" value="F:oxidoreductase activity, acting on CH-OH group of donors"/>
    <property type="evidence" value="ECO:0007669"/>
    <property type="project" value="InterPro"/>
</dbReference>
<feature type="active site" description="Proton acceptor" evidence="2">
    <location>
        <position position="567"/>
    </location>
</feature>
<gene>
    <name evidence="5" type="ORF">CkaCkLH20_01571</name>
</gene>
<comment type="similarity">
    <text evidence="1">Belongs to the GMC oxidoreductase family.</text>
</comment>
<dbReference type="InterPro" id="IPR036188">
    <property type="entry name" value="FAD/NAD-bd_sf"/>
</dbReference>
<reference evidence="5" key="2">
    <citation type="submission" date="2020-11" db="EMBL/GenBank/DDBJ databases">
        <title>Whole genome sequencing of Colletotrichum sp.</title>
        <authorList>
            <person name="Li H."/>
        </authorList>
    </citation>
    <scope>NUCLEOTIDE SEQUENCE</scope>
    <source>
        <strain evidence="5">CkLH20</strain>
    </source>
</reference>
<dbReference type="InterPro" id="IPR007867">
    <property type="entry name" value="GMC_OxRtase_C"/>
</dbReference>
<name>A0A9P6LLK7_9PEZI</name>
<sequence length="591" mass="65522">MIWPFGVTYPQCRVTDVEGKTFDYILVGGGTAGCAVASRLSEDPHVSVLLICNGKIEDSWIHSIPIVGNARENRGADIDTIHSEPDEQWDGVKVRCFTSRSLGGASNLNGLMYTRGPPSNYNQWAALGNDQWSFEKCEPYFKKLENASSQPGASYRGHNGPIHLRQDPPVTSIDAYIQQAARDMDLPVRNDMNNPKAPPEGLYTIEHMIDQSGYRHSAVAAYLPKSLVIQRQNRLTICSGGIATRLRFSEDGSEAEGVYVLDHLNKKSGKECLVHARREVIICCGSLFTPQLLIGIGPKQHLEDLKIPLIRNLPGVGANLHDHVSFGISFQVRFSDSYLCLQNPLVAIWMLFLFVFYRIGILSTCGGRLCAFVQSKNIDDSTMRVKSCESGTDPSLPENLPDVEVLFVNAAHNPEIWKGYCAFLATLVQPCSRGRIELASSDPLALPRFHFQHFKDPRDMVVARKAARFAMNYVDTFRKTKYPYSSAWHLAPGVTKGTGEGSWRDVTDDQIDDYLKRQTVNFYHPTSTCRMALEGDGGVVGQDMKVHGVKNLRIADASVFPTNTSAHPVAAVYMVAERCADFVKSGWAEKA</sequence>
<dbReference type="PIRSF" id="PIRSF000137">
    <property type="entry name" value="Alcohol_oxidase"/>
    <property type="match status" value="1"/>
</dbReference>
<dbReference type="InterPro" id="IPR000172">
    <property type="entry name" value="GMC_OxRdtase_N"/>
</dbReference>
<evidence type="ECO:0000259" key="4">
    <source>
        <dbReference type="Pfam" id="PF05199"/>
    </source>
</evidence>
<protein>
    <submittedName>
        <fullName evidence="5">GMC oxidoreductase</fullName>
    </submittedName>
</protein>
<dbReference type="PANTHER" id="PTHR11552:SF219">
    <property type="entry name" value="GLUCOSE-METHANOL-CHOLINE OXIDOREDUCTASE N-TERMINAL DOMAIN-CONTAINING PROTEIN"/>
    <property type="match status" value="1"/>
</dbReference>